<reference evidence="3 4" key="1">
    <citation type="submission" date="2024-05" db="EMBL/GenBank/DDBJ databases">
        <authorList>
            <person name="Wallberg A."/>
        </authorList>
    </citation>
    <scope>NUCLEOTIDE SEQUENCE [LARGE SCALE GENOMIC DNA]</scope>
</reference>
<dbReference type="EMBL" id="CAXKWB010058332">
    <property type="protein sequence ID" value="CAL4180616.1"/>
    <property type="molecule type" value="Genomic_DNA"/>
</dbReference>
<gene>
    <name evidence="3" type="ORF">MNOR_LOCUS35334</name>
</gene>
<evidence type="ECO:0000256" key="2">
    <source>
        <dbReference type="SAM" id="SignalP"/>
    </source>
</evidence>
<dbReference type="PANTHER" id="PTHR46953:SF1">
    <property type="entry name" value="G-PROTEIN COUPLED RECEPTOR MTH-LIKE 1-RELATED"/>
    <property type="match status" value="1"/>
</dbReference>
<keyword evidence="1" id="KW-1133">Transmembrane helix</keyword>
<keyword evidence="1" id="KW-0812">Transmembrane</keyword>
<keyword evidence="4" id="KW-1185">Reference proteome</keyword>
<feature type="chain" id="PRO_5043718852" evidence="2">
    <location>
        <begin position="23"/>
        <end position="440"/>
    </location>
</feature>
<feature type="signal peptide" evidence="2">
    <location>
        <begin position="1"/>
        <end position="22"/>
    </location>
</feature>
<evidence type="ECO:0000313" key="4">
    <source>
        <dbReference type="Proteomes" id="UP001497623"/>
    </source>
</evidence>
<comment type="caution">
    <text evidence="3">The sequence shown here is derived from an EMBL/GenBank/DDBJ whole genome shotgun (WGS) entry which is preliminary data.</text>
</comment>
<dbReference type="InterPro" id="IPR052808">
    <property type="entry name" value="GPCR_Mth-like"/>
</dbReference>
<feature type="transmembrane region" description="Helical" evidence="1">
    <location>
        <begin position="416"/>
        <end position="438"/>
    </location>
</feature>
<proteinExistence type="predicted"/>
<dbReference type="PANTHER" id="PTHR46953">
    <property type="entry name" value="G-PROTEIN COUPLED RECEPTOR MTH-LIKE 1-RELATED"/>
    <property type="match status" value="1"/>
</dbReference>
<name>A0AAV2SB18_MEGNR</name>
<evidence type="ECO:0000256" key="1">
    <source>
        <dbReference type="SAM" id="Phobius"/>
    </source>
</evidence>
<sequence>MMETKVIIWSILWTTLLQATFCQSNNQNISDGSVTTVGTATEATTTIREHLNTLPFPLVLCQCGPGEVMNHTGQCQHWAGGTTVPMEPLPNEPKNIDTNRLNVTVKEAQCQHPQIDLQIGQFILRKRGDLRVMEGTFRGLRVVDYCINHQLSGDQVKVIARGCISPPVIPRCCPLGNHMINDDCTNETSISKAFIPPLSIGPHGAKGLDAAPFPWPDLQVYEESNPPCDPGYVKKKIMLDGMTAYLAALPQGVYLIRNPVEGQAQYNTFSQYCVNPSSDNQTYYAFTCERDLAAYCENSLCTNYIHKCCPKDEALSTSTKACVRSDIPFKHPFTTPDNLTTFYGFPTCDTLDFIKDTVDFTLLQEGIMIFRNDKYTFAEFCTETFLKAGNSSEPGALICYRNSIRSNIRLYIEEKVWPVCAGMSAAFLALLIMLHAYIPK</sequence>
<protein>
    <submittedName>
        <fullName evidence="3">Uncharacterized protein</fullName>
    </submittedName>
</protein>
<evidence type="ECO:0000313" key="3">
    <source>
        <dbReference type="EMBL" id="CAL4180616.1"/>
    </source>
</evidence>
<keyword evidence="2" id="KW-0732">Signal</keyword>
<organism evidence="3 4">
    <name type="scientific">Meganyctiphanes norvegica</name>
    <name type="common">Northern krill</name>
    <name type="synonym">Thysanopoda norvegica</name>
    <dbReference type="NCBI Taxonomy" id="48144"/>
    <lineage>
        <taxon>Eukaryota</taxon>
        <taxon>Metazoa</taxon>
        <taxon>Ecdysozoa</taxon>
        <taxon>Arthropoda</taxon>
        <taxon>Crustacea</taxon>
        <taxon>Multicrustacea</taxon>
        <taxon>Malacostraca</taxon>
        <taxon>Eumalacostraca</taxon>
        <taxon>Eucarida</taxon>
        <taxon>Euphausiacea</taxon>
        <taxon>Euphausiidae</taxon>
        <taxon>Meganyctiphanes</taxon>
    </lineage>
</organism>
<feature type="non-terminal residue" evidence="3">
    <location>
        <position position="440"/>
    </location>
</feature>
<dbReference type="Proteomes" id="UP001497623">
    <property type="component" value="Unassembled WGS sequence"/>
</dbReference>
<dbReference type="AlphaFoldDB" id="A0AAV2SB18"/>
<accession>A0AAV2SB18</accession>
<keyword evidence="1" id="KW-0472">Membrane</keyword>